<dbReference type="InterPro" id="IPR003742">
    <property type="entry name" value="RlmH-like"/>
</dbReference>
<dbReference type="AlphaFoldDB" id="A0AA41YTH0"/>
<comment type="similarity">
    <text evidence="4 5">Belongs to the RNA methyltransferase RlmH family.</text>
</comment>
<keyword evidence="1 5" id="KW-0489">Methyltransferase</keyword>
<protein>
    <recommendedName>
        <fullName evidence="5">Ribosomal RNA large subunit methyltransferase H</fullName>
        <ecNumber evidence="5">2.1.1.177</ecNumber>
    </recommendedName>
    <alternativeName>
        <fullName evidence="5">23S rRNA (pseudouridine1915-N3)-methyltransferase</fullName>
    </alternativeName>
    <alternativeName>
        <fullName evidence="5">23S rRNA m3Psi1915 methyltransferase</fullName>
    </alternativeName>
    <alternativeName>
        <fullName evidence="5">rRNA (pseudouridine-N3-)-methyltransferase RlmH</fullName>
    </alternativeName>
</protein>
<sequence length="159" mass="17096">MRLVLLAVGQMKDGPERELLRRYMGRSQAAARAVGISGVLDVEIEESSARSAAQRKHEEAASLLSKVPAGARVIVLDEKGRSLSSTSLAETIGKARDDGLPACCFIIGGADGLSPELLSRSETLSFGSATFPHQLVRVLMAEQIYRIITILAGHPYHRV</sequence>
<feature type="binding site" evidence="5">
    <location>
        <position position="108"/>
    </location>
    <ligand>
        <name>S-adenosyl-L-methionine</name>
        <dbReference type="ChEBI" id="CHEBI:59789"/>
    </ligand>
</feature>
<proteinExistence type="inferred from homology"/>
<dbReference type="SUPFAM" id="SSF75217">
    <property type="entry name" value="alpha/beta knot"/>
    <property type="match status" value="1"/>
</dbReference>
<comment type="subunit">
    <text evidence="5">Homodimer.</text>
</comment>
<evidence type="ECO:0000313" key="6">
    <source>
        <dbReference type="EMBL" id="MCW6507020.1"/>
    </source>
</evidence>
<comment type="caution">
    <text evidence="5">Lacks conserved residue(s) required for the propagation of feature annotation.</text>
</comment>
<gene>
    <name evidence="5 6" type="primary">rlmH</name>
    <name evidence="6" type="ORF">M8523_03180</name>
</gene>
<dbReference type="InterPro" id="IPR029026">
    <property type="entry name" value="tRNA_m1G_MTases_N"/>
</dbReference>
<dbReference type="PANTHER" id="PTHR33603:SF1">
    <property type="entry name" value="RIBOSOMAL RNA LARGE SUBUNIT METHYLTRANSFERASE H"/>
    <property type="match status" value="1"/>
</dbReference>
<dbReference type="InterPro" id="IPR029028">
    <property type="entry name" value="Alpha/beta_knot_MTases"/>
</dbReference>
<dbReference type="EMBL" id="JAMOIM010000001">
    <property type="protein sequence ID" value="MCW6507020.1"/>
    <property type="molecule type" value="Genomic_DNA"/>
</dbReference>
<dbReference type="Pfam" id="PF02590">
    <property type="entry name" value="SPOUT_MTase"/>
    <property type="match status" value="1"/>
</dbReference>
<comment type="catalytic activity">
    <reaction evidence="5">
        <text>pseudouridine(1915) in 23S rRNA + S-adenosyl-L-methionine = N(3)-methylpseudouridine(1915) in 23S rRNA + S-adenosyl-L-homocysteine + H(+)</text>
        <dbReference type="Rhea" id="RHEA:42752"/>
        <dbReference type="Rhea" id="RHEA-COMP:10221"/>
        <dbReference type="Rhea" id="RHEA-COMP:10222"/>
        <dbReference type="ChEBI" id="CHEBI:15378"/>
        <dbReference type="ChEBI" id="CHEBI:57856"/>
        <dbReference type="ChEBI" id="CHEBI:59789"/>
        <dbReference type="ChEBI" id="CHEBI:65314"/>
        <dbReference type="ChEBI" id="CHEBI:74486"/>
        <dbReference type="EC" id="2.1.1.177"/>
    </reaction>
</comment>
<feature type="binding site" evidence="5">
    <location>
        <position position="76"/>
    </location>
    <ligand>
        <name>S-adenosyl-L-methionine</name>
        <dbReference type="ChEBI" id="CHEBI:59789"/>
    </ligand>
</feature>
<dbReference type="GO" id="GO:0070038">
    <property type="term" value="F:rRNA (pseudouridine-N3-)-methyltransferase activity"/>
    <property type="evidence" value="ECO:0007669"/>
    <property type="project" value="UniProtKB-UniRule"/>
</dbReference>
<dbReference type="Proteomes" id="UP001165667">
    <property type="component" value="Unassembled WGS sequence"/>
</dbReference>
<dbReference type="GO" id="GO:0005737">
    <property type="term" value="C:cytoplasm"/>
    <property type="evidence" value="ECO:0007669"/>
    <property type="project" value="UniProtKB-SubCell"/>
</dbReference>
<keyword evidence="2 5" id="KW-0808">Transferase</keyword>
<comment type="caution">
    <text evidence="6">The sequence shown here is derived from an EMBL/GenBank/DDBJ whole genome shotgun (WGS) entry which is preliminary data.</text>
</comment>
<dbReference type="PIRSF" id="PIRSF004505">
    <property type="entry name" value="MT_bac"/>
    <property type="match status" value="1"/>
</dbReference>
<name>A0AA41YTH0_9HYPH</name>
<keyword evidence="5" id="KW-0698">rRNA processing</keyword>
<dbReference type="PANTHER" id="PTHR33603">
    <property type="entry name" value="METHYLTRANSFERASE"/>
    <property type="match status" value="1"/>
</dbReference>
<keyword evidence="3 5" id="KW-0949">S-adenosyl-L-methionine</keyword>
<dbReference type="RefSeq" id="WP_282583355.1">
    <property type="nucleotide sequence ID" value="NZ_JAMOIM010000001.1"/>
</dbReference>
<dbReference type="NCBIfam" id="NF000989">
    <property type="entry name" value="PRK00103.2-3"/>
    <property type="match status" value="1"/>
</dbReference>
<evidence type="ECO:0000256" key="5">
    <source>
        <dbReference type="HAMAP-Rule" id="MF_00658"/>
    </source>
</evidence>
<comment type="subcellular location">
    <subcellularLocation>
        <location evidence="5">Cytoplasm</location>
    </subcellularLocation>
</comment>
<evidence type="ECO:0000256" key="2">
    <source>
        <dbReference type="ARBA" id="ARBA00022679"/>
    </source>
</evidence>
<dbReference type="EC" id="2.1.1.177" evidence="5"/>
<evidence type="ECO:0000313" key="7">
    <source>
        <dbReference type="Proteomes" id="UP001165667"/>
    </source>
</evidence>
<reference evidence="6" key="1">
    <citation type="submission" date="2022-05" db="EMBL/GenBank/DDBJ databases">
        <authorList>
            <person name="Pankratov T."/>
        </authorList>
    </citation>
    <scope>NUCLEOTIDE SEQUENCE</scope>
    <source>
        <strain evidence="6">BP6-180914</strain>
    </source>
</reference>
<dbReference type="HAMAP" id="MF_00658">
    <property type="entry name" value="23SrRNA_methyltr_H"/>
    <property type="match status" value="1"/>
</dbReference>
<accession>A0AA41YTH0</accession>
<dbReference type="Gene3D" id="3.40.1280.10">
    <property type="match status" value="1"/>
</dbReference>
<evidence type="ECO:0000256" key="4">
    <source>
        <dbReference type="ARBA" id="ARBA00038303"/>
    </source>
</evidence>
<evidence type="ECO:0000256" key="1">
    <source>
        <dbReference type="ARBA" id="ARBA00022603"/>
    </source>
</evidence>
<evidence type="ECO:0000256" key="3">
    <source>
        <dbReference type="ARBA" id="ARBA00022691"/>
    </source>
</evidence>
<organism evidence="6 7">
    <name type="scientific">Lichenifustis flavocetrariae</name>
    <dbReference type="NCBI Taxonomy" id="2949735"/>
    <lineage>
        <taxon>Bacteria</taxon>
        <taxon>Pseudomonadati</taxon>
        <taxon>Pseudomonadota</taxon>
        <taxon>Alphaproteobacteria</taxon>
        <taxon>Hyphomicrobiales</taxon>
        <taxon>Lichenihabitantaceae</taxon>
        <taxon>Lichenifustis</taxon>
    </lineage>
</organism>
<keyword evidence="7" id="KW-1185">Reference proteome</keyword>
<dbReference type="CDD" id="cd18081">
    <property type="entry name" value="RlmH-like"/>
    <property type="match status" value="1"/>
</dbReference>
<comment type="function">
    <text evidence="5">Specifically methylates the pseudouridine at position 1915 (m3Psi1915) in 23S rRNA.</text>
</comment>
<keyword evidence="5" id="KW-0963">Cytoplasm</keyword>